<dbReference type="Pfam" id="PF11811">
    <property type="entry name" value="DUF3331"/>
    <property type="match status" value="2"/>
</dbReference>
<dbReference type="RefSeq" id="WP_014898564.1">
    <property type="nucleotide sequence ID" value="NC_018514.1"/>
</dbReference>
<dbReference type="Proteomes" id="UP000032866">
    <property type="component" value="Chromosome 2"/>
</dbReference>
<reference evidence="1 2" key="1">
    <citation type="journal article" date="2012" name="J. Bacteriol.">
        <title>Complete Genome Sequence of Burkholderia sp. Strain GG4, a Betaproteobacterium That Reduces 3-Oxo-N-Acylhomoserine Lactones and Produces Different N-Acylhomoserine Lactones.</title>
        <authorList>
            <person name="Hong K.W."/>
            <person name="Koh C.L."/>
            <person name="Sam C.K."/>
            <person name="Yin W.F."/>
            <person name="Chan K.G."/>
        </authorList>
    </citation>
    <scope>NUCLEOTIDE SEQUENCE [LARGE SCALE GENOMIC DNA]</scope>
    <source>
        <strain evidence="1 2">GG4</strain>
    </source>
</reference>
<organism evidence="1 2">
    <name type="scientific">Burkholderia cepacia GG4</name>
    <dbReference type="NCBI Taxonomy" id="1009846"/>
    <lineage>
        <taxon>Bacteria</taxon>
        <taxon>Pseudomonadati</taxon>
        <taxon>Pseudomonadota</taxon>
        <taxon>Betaproteobacteria</taxon>
        <taxon>Burkholderiales</taxon>
        <taxon>Burkholderiaceae</taxon>
        <taxon>Burkholderia</taxon>
        <taxon>Burkholderia cepacia complex</taxon>
    </lineage>
</organism>
<evidence type="ECO:0008006" key="3">
    <source>
        <dbReference type="Google" id="ProtNLM"/>
    </source>
</evidence>
<dbReference type="EMBL" id="CP003775">
    <property type="protein sequence ID" value="AFQ49787.1"/>
    <property type="molecule type" value="Genomic_DNA"/>
</dbReference>
<name>A0A9W3K2L2_BURCE</name>
<evidence type="ECO:0000313" key="1">
    <source>
        <dbReference type="EMBL" id="AFQ49787.1"/>
    </source>
</evidence>
<dbReference type="AlphaFoldDB" id="A0A9W3K2L2"/>
<dbReference type="InterPro" id="IPR021769">
    <property type="entry name" value="DUF3331"/>
</dbReference>
<evidence type="ECO:0000313" key="2">
    <source>
        <dbReference type="Proteomes" id="UP000032866"/>
    </source>
</evidence>
<gene>
    <name evidence="1" type="ORF">GEM_3394</name>
</gene>
<proteinExistence type="predicted"/>
<protein>
    <recommendedName>
        <fullName evidence="3">Ribosomal protein S14</fullName>
    </recommendedName>
</protein>
<dbReference type="KEGG" id="bct:GEM_3394"/>
<sequence>MNGLVQILKYADNVLLVRWRKTGQTDEEEQRWIPGRALRSGQCSFSGAKVVCGDPVFSPKGQSAQARMILVSALDSAYRATTRPKIEILEHSADMLLVRWVEPGRAHYGEQTWRLARASRPGMCALSGAQIVPGYAVFRPSGRPVPSNARAMILAAVLGKISMQPG</sequence>
<accession>A0A9W3K2L2</accession>